<keyword evidence="3" id="KW-0479">Metal-binding</keyword>
<evidence type="ECO:0000313" key="7">
    <source>
        <dbReference type="Proteomes" id="UP000444980"/>
    </source>
</evidence>
<sequence length="312" mass="32223">MRHRLIIAAVAVLTVVGATSACSTGSDTTTRPLVVTSTNVWGSVAEAVVGDHGTVKALYTSADGDPHDFTPTAADSAAVGDADIVLINGGHYDEYLADAKKSSTATVIDVASLIGMHDDEHEHGDHGDHRGHRHSADSANEHVFYDLTAVGKAAAALADALSRQAPEHAADYRRNAAAFATQLDGLKAKVGEIAARHRGTKVAQTEPLAGYLISAAGLVDASPPAFTAAVANGQTPSAADRAKLDDLLTSRTAKALLYNTQAADSVTLAVRATAEKSGVPVVTLTESLSVGVTSYIQWQGAQIDALARALEK</sequence>
<gene>
    <name evidence="6" type="ORF">nbrc107697_30610</name>
</gene>
<dbReference type="PROSITE" id="PS51257">
    <property type="entry name" value="PROKAR_LIPOPROTEIN"/>
    <property type="match status" value="1"/>
</dbReference>
<evidence type="ECO:0000256" key="5">
    <source>
        <dbReference type="SAM" id="SignalP"/>
    </source>
</evidence>
<keyword evidence="7" id="KW-1185">Reference proteome</keyword>
<dbReference type="GO" id="GO:0030001">
    <property type="term" value="P:metal ion transport"/>
    <property type="evidence" value="ECO:0007669"/>
    <property type="project" value="InterPro"/>
</dbReference>
<keyword evidence="4 5" id="KW-0732">Signal</keyword>
<dbReference type="PANTHER" id="PTHR42953:SF1">
    <property type="entry name" value="METAL-BINDING PROTEIN HI_0362-RELATED"/>
    <property type="match status" value="1"/>
</dbReference>
<accession>A0A7I9V1F9</accession>
<proteinExistence type="predicted"/>
<reference evidence="7" key="1">
    <citation type="submission" date="2019-06" db="EMBL/GenBank/DDBJ databases">
        <title>Gordonia isolated from sludge of a wastewater treatment plant.</title>
        <authorList>
            <person name="Tamura T."/>
            <person name="Aoyama K."/>
            <person name="Kang Y."/>
            <person name="Saito S."/>
            <person name="Akiyama N."/>
            <person name="Yazawa K."/>
            <person name="Gonoi T."/>
            <person name="Mikami Y."/>
        </authorList>
    </citation>
    <scope>NUCLEOTIDE SEQUENCE [LARGE SCALE GENOMIC DNA]</scope>
    <source>
        <strain evidence="7">NBRC 107697</strain>
    </source>
</reference>
<evidence type="ECO:0000256" key="2">
    <source>
        <dbReference type="ARBA" id="ARBA00022448"/>
    </source>
</evidence>
<evidence type="ECO:0000256" key="1">
    <source>
        <dbReference type="ARBA" id="ARBA00004196"/>
    </source>
</evidence>
<name>A0A7I9V1F9_9ACTN</name>
<dbReference type="PANTHER" id="PTHR42953">
    <property type="entry name" value="HIGH-AFFINITY ZINC UPTAKE SYSTEM PROTEIN ZNUA-RELATED"/>
    <property type="match status" value="1"/>
</dbReference>
<dbReference type="Pfam" id="PF01297">
    <property type="entry name" value="ZnuA"/>
    <property type="match status" value="1"/>
</dbReference>
<dbReference type="OrthoDB" id="5296019at2"/>
<evidence type="ECO:0000256" key="4">
    <source>
        <dbReference type="ARBA" id="ARBA00022729"/>
    </source>
</evidence>
<comment type="subcellular location">
    <subcellularLocation>
        <location evidence="1">Cell envelope</location>
    </subcellularLocation>
</comment>
<evidence type="ECO:0000256" key="3">
    <source>
        <dbReference type="ARBA" id="ARBA00022723"/>
    </source>
</evidence>
<evidence type="ECO:0000313" key="6">
    <source>
        <dbReference type="EMBL" id="GED99022.1"/>
    </source>
</evidence>
<feature type="chain" id="PRO_5038459379" evidence="5">
    <location>
        <begin position="22"/>
        <end position="312"/>
    </location>
</feature>
<dbReference type="InterPro" id="IPR050492">
    <property type="entry name" value="Bact_metal-bind_prot9"/>
</dbReference>
<keyword evidence="2" id="KW-0813">Transport</keyword>
<dbReference type="InterPro" id="IPR006127">
    <property type="entry name" value="ZnuA-like"/>
</dbReference>
<dbReference type="RefSeq" id="WP_161928349.1">
    <property type="nucleotide sequence ID" value="NZ_BJOU01000017.1"/>
</dbReference>
<protein>
    <submittedName>
        <fullName evidence="6">ABC transporter substrate-binding protein</fullName>
    </submittedName>
</protein>
<dbReference type="GO" id="GO:0030313">
    <property type="term" value="C:cell envelope"/>
    <property type="evidence" value="ECO:0007669"/>
    <property type="project" value="UniProtKB-SubCell"/>
</dbReference>
<dbReference type="EMBL" id="BJOU01000017">
    <property type="protein sequence ID" value="GED99022.1"/>
    <property type="molecule type" value="Genomic_DNA"/>
</dbReference>
<organism evidence="6 7">
    <name type="scientific">Gordonia crocea</name>
    <dbReference type="NCBI Taxonomy" id="589162"/>
    <lineage>
        <taxon>Bacteria</taxon>
        <taxon>Bacillati</taxon>
        <taxon>Actinomycetota</taxon>
        <taxon>Actinomycetes</taxon>
        <taxon>Mycobacteriales</taxon>
        <taxon>Gordoniaceae</taxon>
        <taxon>Gordonia</taxon>
    </lineage>
</organism>
<dbReference type="Proteomes" id="UP000444980">
    <property type="component" value="Unassembled WGS sequence"/>
</dbReference>
<feature type="signal peptide" evidence="5">
    <location>
        <begin position="1"/>
        <end position="21"/>
    </location>
</feature>
<dbReference type="GO" id="GO:0046872">
    <property type="term" value="F:metal ion binding"/>
    <property type="evidence" value="ECO:0007669"/>
    <property type="project" value="UniProtKB-KW"/>
</dbReference>
<comment type="caution">
    <text evidence="6">The sequence shown here is derived from an EMBL/GenBank/DDBJ whole genome shotgun (WGS) entry which is preliminary data.</text>
</comment>
<dbReference type="AlphaFoldDB" id="A0A7I9V1F9"/>
<dbReference type="Gene3D" id="3.40.50.1980">
    <property type="entry name" value="Nitrogenase molybdenum iron protein domain"/>
    <property type="match status" value="2"/>
</dbReference>
<dbReference type="SUPFAM" id="SSF53807">
    <property type="entry name" value="Helical backbone' metal receptor"/>
    <property type="match status" value="1"/>
</dbReference>